<dbReference type="Gene3D" id="2.60.40.2840">
    <property type="match status" value="1"/>
</dbReference>
<organism evidence="2 3">
    <name type="scientific">Meloidogyne enterolobii</name>
    <name type="common">Root-knot nematode worm</name>
    <name type="synonym">Meloidogyne mayaguensis</name>
    <dbReference type="NCBI Taxonomy" id="390850"/>
    <lineage>
        <taxon>Eukaryota</taxon>
        <taxon>Metazoa</taxon>
        <taxon>Ecdysozoa</taxon>
        <taxon>Nematoda</taxon>
        <taxon>Chromadorea</taxon>
        <taxon>Rhabditida</taxon>
        <taxon>Tylenchina</taxon>
        <taxon>Tylenchomorpha</taxon>
        <taxon>Tylenchoidea</taxon>
        <taxon>Meloidogynidae</taxon>
        <taxon>Meloidogyninae</taxon>
        <taxon>Meloidogyne</taxon>
    </lineage>
</organism>
<comment type="caution">
    <text evidence="2">The sequence shown here is derived from an EMBL/GenBank/DDBJ whole genome shotgun (WGS) entry which is preliminary data.</text>
</comment>
<dbReference type="SMART" id="SM00128">
    <property type="entry name" value="IPPc"/>
    <property type="match status" value="1"/>
</dbReference>
<dbReference type="GO" id="GO:0098793">
    <property type="term" value="C:presynapse"/>
    <property type="evidence" value="ECO:0007669"/>
    <property type="project" value="GOC"/>
</dbReference>
<evidence type="ECO:0000313" key="3">
    <source>
        <dbReference type="Proteomes" id="UP000580250"/>
    </source>
</evidence>
<name>A0A6V7W594_MELEN</name>
<dbReference type="Pfam" id="PF22669">
    <property type="entry name" value="Exo_endo_phos2"/>
    <property type="match status" value="1"/>
</dbReference>
<dbReference type="GO" id="GO:0048488">
    <property type="term" value="P:synaptic vesicle endocytosis"/>
    <property type="evidence" value="ECO:0007669"/>
    <property type="project" value="TreeGrafter"/>
</dbReference>
<dbReference type="InterPro" id="IPR036691">
    <property type="entry name" value="Endo/exonu/phosph_ase_sf"/>
</dbReference>
<dbReference type="Gene3D" id="3.60.10.10">
    <property type="entry name" value="Endonuclease/exonuclease/phosphatase"/>
    <property type="match status" value="1"/>
</dbReference>
<dbReference type="InterPro" id="IPR000300">
    <property type="entry name" value="IPPc"/>
</dbReference>
<protein>
    <recommendedName>
        <fullName evidence="1">Inositol polyphosphate-related phosphatase domain-containing protein</fullName>
    </recommendedName>
</protein>
<dbReference type="PANTHER" id="PTHR11200">
    <property type="entry name" value="INOSITOL 5-PHOSPHATASE"/>
    <property type="match status" value="1"/>
</dbReference>
<gene>
    <name evidence="2" type="ORF">MENT_LOCUS34565</name>
</gene>
<dbReference type="OrthoDB" id="5830038at2759"/>
<proteinExistence type="predicted"/>
<dbReference type="GO" id="GO:0004439">
    <property type="term" value="F:phosphatidylinositol-4,5-bisphosphate 5-phosphatase activity"/>
    <property type="evidence" value="ECO:0007669"/>
    <property type="project" value="TreeGrafter"/>
</dbReference>
<reference evidence="2 3" key="1">
    <citation type="submission" date="2020-08" db="EMBL/GenBank/DDBJ databases">
        <authorList>
            <person name="Koutsovoulos G."/>
            <person name="Danchin GJ E."/>
        </authorList>
    </citation>
    <scope>NUCLEOTIDE SEQUENCE [LARGE SCALE GENOMIC DNA]</scope>
</reference>
<dbReference type="AlphaFoldDB" id="A0A6V7W594"/>
<dbReference type="GO" id="GO:0046856">
    <property type="term" value="P:phosphatidylinositol dephosphorylation"/>
    <property type="evidence" value="ECO:0007669"/>
    <property type="project" value="InterPro"/>
</dbReference>
<sequence>MQRKPMGFYFSSYSDLFYFWLSWLIRCFVLMYKQIDQIDERWCRSSLFGTIGYKGTISSRLLFRSGISIVFIASHFFAQEKFLRDRINQYKQSLNCTFPEIDCSKKHIIWLGDFNFRVEDFSDSQQLLYALNKLDDVDMLTNIANSHDQLIKAKRLKKVFQDFEEGIIRFKPTYRIMVGSGKFDKQRIPSWCDRILFKSNKNSNSSLLIKQYRSCRRITLSDHFPVSAKLILGINSPTNILTKAELAVWPCYFEHIPRWEQLIPLFCRLTIPTQFWTVYSSNLDWIGLYSTNIEIINKPINWVYLLTCPLDDQGRYCIEFPSLNCGMYRVGYFCTKKKCLQGLSNPFYVKEEPNY</sequence>
<evidence type="ECO:0000313" key="2">
    <source>
        <dbReference type="EMBL" id="CAD2182357.1"/>
    </source>
</evidence>
<dbReference type="InterPro" id="IPR046985">
    <property type="entry name" value="IP5"/>
</dbReference>
<dbReference type="PANTHER" id="PTHR11200:SF295">
    <property type="entry name" value="INOSITOL POLYPHOSPHATE 5-PHOSPHATASE"/>
    <property type="match status" value="1"/>
</dbReference>
<evidence type="ECO:0000259" key="1">
    <source>
        <dbReference type="SMART" id="SM00128"/>
    </source>
</evidence>
<accession>A0A6V7W594</accession>
<dbReference type="SUPFAM" id="SSF56219">
    <property type="entry name" value="DNase I-like"/>
    <property type="match status" value="1"/>
</dbReference>
<feature type="domain" description="Inositol polyphosphate-related phosphatase" evidence="1">
    <location>
        <begin position="1"/>
        <end position="238"/>
    </location>
</feature>
<dbReference type="EMBL" id="CAJEWN010000429">
    <property type="protein sequence ID" value="CAD2182357.1"/>
    <property type="molecule type" value="Genomic_DNA"/>
</dbReference>
<dbReference type="Proteomes" id="UP000580250">
    <property type="component" value="Unassembled WGS sequence"/>
</dbReference>